<keyword evidence="1" id="KW-0812">Transmembrane</keyword>
<sequence length="73" mass="8436">MTVLKKYYDPVIIILALFSVSMVVMDSLAVFDIGVSPFLEIDRLILLLFACDFFSRLLELEEKAVISERTFWT</sequence>
<organism evidence="2 3">
    <name type="scientific">Alkalibacterium indicireducens</name>
    <dbReference type="NCBI Taxonomy" id="398758"/>
    <lineage>
        <taxon>Bacteria</taxon>
        <taxon>Bacillati</taxon>
        <taxon>Bacillota</taxon>
        <taxon>Bacilli</taxon>
        <taxon>Lactobacillales</taxon>
        <taxon>Carnobacteriaceae</taxon>
        <taxon>Alkalibacterium</taxon>
    </lineage>
</organism>
<accession>A0ABN1BDW8</accession>
<dbReference type="RefSeq" id="WP_346025588.1">
    <property type="nucleotide sequence ID" value="NZ_BAAADA010000208.1"/>
</dbReference>
<protein>
    <recommendedName>
        <fullName evidence="4">Ion transporter</fullName>
    </recommendedName>
</protein>
<gene>
    <name evidence="2" type="ORF">GCM10008936_22610</name>
</gene>
<comment type="caution">
    <text evidence="2">The sequence shown here is derived from an EMBL/GenBank/DDBJ whole genome shotgun (WGS) entry which is preliminary data.</text>
</comment>
<reference evidence="2 3" key="1">
    <citation type="journal article" date="2019" name="Int. J. Syst. Evol. Microbiol.">
        <title>The Global Catalogue of Microorganisms (GCM) 10K type strain sequencing project: providing services to taxonomists for standard genome sequencing and annotation.</title>
        <authorList>
            <consortium name="The Broad Institute Genomics Platform"/>
            <consortium name="The Broad Institute Genome Sequencing Center for Infectious Disease"/>
            <person name="Wu L."/>
            <person name="Ma J."/>
        </authorList>
    </citation>
    <scope>NUCLEOTIDE SEQUENCE [LARGE SCALE GENOMIC DNA]</scope>
    <source>
        <strain evidence="2 3">JCM 14232</strain>
    </source>
</reference>
<dbReference type="Proteomes" id="UP001410648">
    <property type="component" value="Unassembled WGS sequence"/>
</dbReference>
<evidence type="ECO:0000256" key="1">
    <source>
        <dbReference type="SAM" id="Phobius"/>
    </source>
</evidence>
<keyword evidence="1" id="KW-1133">Transmembrane helix</keyword>
<evidence type="ECO:0008006" key="4">
    <source>
        <dbReference type="Google" id="ProtNLM"/>
    </source>
</evidence>
<keyword evidence="1" id="KW-0472">Membrane</keyword>
<evidence type="ECO:0000313" key="3">
    <source>
        <dbReference type="Proteomes" id="UP001410648"/>
    </source>
</evidence>
<feature type="transmembrane region" description="Helical" evidence="1">
    <location>
        <begin position="12"/>
        <end position="35"/>
    </location>
</feature>
<name>A0ABN1BDW8_9LACT</name>
<keyword evidence="3" id="KW-1185">Reference proteome</keyword>
<evidence type="ECO:0000313" key="2">
    <source>
        <dbReference type="EMBL" id="GAA0495606.1"/>
    </source>
</evidence>
<dbReference type="EMBL" id="BAAADA010000208">
    <property type="protein sequence ID" value="GAA0495606.1"/>
    <property type="molecule type" value="Genomic_DNA"/>
</dbReference>
<proteinExistence type="predicted"/>